<protein>
    <submittedName>
        <fullName evidence="2">Uncharacterized protein</fullName>
    </submittedName>
</protein>
<evidence type="ECO:0000256" key="1">
    <source>
        <dbReference type="SAM" id="MobiDB-lite"/>
    </source>
</evidence>
<evidence type="ECO:0000313" key="2">
    <source>
        <dbReference type="EMBL" id="ABW81173.1"/>
    </source>
</evidence>
<feature type="compositionally biased region" description="Basic and acidic residues" evidence="1">
    <location>
        <begin position="14"/>
        <end position="27"/>
    </location>
</feature>
<feature type="region of interest" description="Disordered" evidence="1">
    <location>
        <begin position="1"/>
        <end position="27"/>
    </location>
</feature>
<proteinExistence type="predicted"/>
<accession>B2BXY6</accession>
<sequence length="86" mass="10354">MVRRTMVSKLQSKALEEETHEGKKREEIHGMPLQFTFKKISQGMKKKKPQRRWRFEAVLEALEVDHEDYSFWSYQGSLEQILKPMK</sequence>
<name>B2BXY6_9BRAS</name>
<reference evidence="2" key="1">
    <citation type="submission" date="2007-09" db="EMBL/GenBank/DDBJ databases">
        <title>Evolution of a short chain dehydrogenase (tropinone-reductase-like) gene family in the Brassicaceae.</title>
        <authorList>
            <person name="Schmid K.J."/>
            <person name="Navarro-Quezada A."/>
        </authorList>
    </citation>
    <scope>NUCLEOTIDE SEQUENCE</scope>
</reference>
<dbReference type="EMBL" id="EU162612">
    <property type="protein sequence ID" value="ABW81173.1"/>
    <property type="molecule type" value="Genomic_DNA"/>
</dbReference>
<dbReference type="AlphaFoldDB" id="B2BXY6"/>
<organism evidence="2">
    <name type="scientific">Arabidopsis cebennensis</name>
    <dbReference type="NCBI Taxonomy" id="97979"/>
    <lineage>
        <taxon>Eukaryota</taxon>
        <taxon>Viridiplantae</taxon>
        <taxon>Streptophyta</taxon>
        <taxon>Embryophyta</taxon>
        <taxon>Tracheophyta</taxon>
        <taxon>Spermatophyta</taxon>
        <taxon>Magnoliopsida</taxon>
        <taxon>eudicotyledons</taxon>
        <taxon>Gunneridae</taxon>
        <taxon>Pentapetalae</taxon>
        <taxon>rosids</taxon>
        <taxon>malvids</taxon>
        <taxon>Brassicales</taxon>
        <taxon>Brassicaceae</taxon>
        <taxon>Camelineae</taxon>
        <taxon>Arabidopsis</taxon>
    </lineage>
</organism>